<gene>
    <name evidence="2" type="ORF">AVEN_244678_1</name>
</gene>
<keyword evidence="3" id="KW-1185">Reference proteome</keyword>
<evidence type="ECO:0000256" key="1">
    <source>
        <dbReference type="SAM" id="MobiDB-lite"/>
    </source>
</evidence>
<evidence type="ECO:0000313" key="3">
    <source>
        <dbReference type="Proteomes" id="UP000499080"/>
    </source>
</evidence>
<dbReference type="AlphaFoldDB" id="A0A4Y2KGM9"/>
<dbReference type="Proteomes" id="UP000499080">
    <property type="component" value="Unassembled WGS sequence"/>
</dbReference>
<dbReference type="EMBL" id="BGPR01004631">
    <property type="protein sequence ID" value="GBN01601.1"/>
    <property type="molecule type" value="Genomic_DNA"/>
</dbReference>
<protein>
    <submittedName>
        <fullName evidence="2">Uncharacterized protein</fullName>
    </submittedName>
</protein>
<feature type="region of interest" description="Disordered" evidence="1">
    <location>
        <begin position="24"/>
        <end position="50"/>
    </location>
</feature>
<accession>A0A4Y2KGM9</accession>
<proteinExistence type="predicted"/>
<organism evidence="2 3">
    <name type="scientific">Araneus ventricosus</name>
    <name type="common">Orbweaver spider</name>
    <name type="synonym">Epeira ventricosa</name>
    <dbReference type="NCBI Taxonomy" id="182803"/>
    <lineage>
        <taxon>Eukaryota</taxon>
        <taxon>Metazoa</taxon>
        <taxon>Ecdysozoa</taxon>
        <taxon>Arthropoda</taxon>
        <taxon>Chelicerata</taxon>
        <taxon>Arachnida</taxon>
        <taxon>Araneae</taxon>
        <taxon>Araneomorphae</taxon>
        <taxon>Entelegynae</taxon>
        <taxon>Araneoidea</taxon>
        <taxon>Araneidae</taxon>
        <taxon>Araneus</taxon>
    </lineage>
</organism>
<evidence type="ECO:0000313" key="2">
    <source>
        <dbReference type="EMBL" id="GBN01601.1"/>
    </source>
</evidence>
<comment type="caution">
    <text evidence="2">The sequence shown here is derived from an EMBL/GenBank/DDBJ whole genome shotgun (WGS) entry which is preliminary data.</text>
</comment>
<name>A0A4Y2KGM9_ARAVE</name>
<reference evidence="2 3" key="1">
    <citation type="journal article" date="2019" name="Sci. Rep.">
        <title>Orb-weaving spider Araneus ventricosus genome elucidates the spidroin gene catalogue.</title>
        <authorList>
            <person name="Kono N."/>
            <person name="Nakamura H."/>
            <person name="Ohtoshi R."/>
            <person name="Moran D.A.P."/>
            <person name="Shinohara A."/>
            <person name="Yoshida Y."/>
            <person name="Fujiwara M."/>
            <person name="Mori M."/>
            <person name="Tomita M."/>
            <person name="Arakawa K."/>
        </authorList>
    </citation>
    <scope>NUCLEOTIDE SEQUENCE [LARGE SCALE GENOMIC DNA]</scope>
</reference>
<sequence length="118" mass="13364">MDYSDENYTDDDIDTDLEIEKIPNEGASSSVAAKHTACTGETGNPSDFSVDRNADQLEPTRFENYNLADAADKKEERLIYSQHKENKVAVIKPPKMPPIMLKRIAEYPTLLKRINTIF</sequence>